<evidence type="ECO:0000313" key="6">
    <source>
        <dbReference type="EMBL" id="KAF7399498.1"/>
    </source>
</evidence>
<feature type="transmembrane region" description="Helical" evidence="5">
    <location>
        <begin position="570"/>
        <end position="591"/>
    </location>
</feature>
<dbReference type="PANTHER" id="PTHR24373:SF397">
    <property type="entry name" value="IG-LIKE DOMAIN-CONTAINING PROTEIN"/>
    <property type="match status" value="1"/>
</dbReference>
<dbReference type="Proteomes" id="UP000617340">
    <property type="component" value="Unassembled WGS sequence"/>
</dbReference>
<feature type="compositionally biased region" description="Basic and acidic residues" evidence="4">
    <location>
        <begin position="625"/>
        <end position="641"/>
    </location>
</feature>
<name>A0A834N9Q2_VESGE</name>
<reference evidence="6" key="1">
    <citation type="journal article" date="2020" name="G3 (Bethesda)">
        <title>High-Quality Assemblies for Three Invasive Social Wasps from the &lt;i&gt;Vespula&lt;/i&gt; Genus.</title>
        <authorList>
            <person name="Harrop T.W.R."/>
            <person name="Guhlin J."/>
            <person name="McLaughlin G.M."/>
            <person name="Permina E."/>
            <person name="Stockwell P."/>
            <person name="Gilligan J."/>
            <person name="Le Lec M.F."/>
            <person name="Gruber M.A.M."/>
            <person name="Quinn O."/>
            <person name="Lovegrove M."/>
            <person name="Duncan E.J."/>
            <person name="Remnant E.J."/>
            <person name="Van Eeckhoven J."/>
            <person name="Graham B."/>
            <person name="Knapp R.A."/>
            <person name="Langford K.W."/>
            <person name="Kronenberg Z."/>
            <person name="Press M.O."/>
            <person name="Eacker S.M."/>
            <person name="Wilson-Rankin E.E."/>
            <person name="Purcell J."/>
            <person name="Lester P.J."/>
            <person name="Dearden P.K."/>
        </authorList>
    </citation>
    <scope>NUCLEOTIDE SEQUENCE</scope>
    <source>
        <strain evidence="6">Linc-1</strain>
    </source>
</reference>
<dbReference type="InterPro" id="IPR032675">
    <property type="entry name" value="LRR_dom_sf"/>
</dbReference>
<dbReference type="InterPro" id="IPR050328">
    <property type="entry name" value="Dev_Immune_Receptor"/>
</dbReference>
<gene>
    <name evidence="6" type="ORF">HZH68_008090</name>
</gene>
<dbReference type="PROSITE" id="PS51450">
    <property type="entry name" value="LRR"/>
    <property type="match status" value="2"/>
</dbReference>
<dbReference type="InterPro" id="IPR001611">
    <property type="entry name" value="Leu-rich_rpt"/>
</dbReference>
<dbReference type="InterPro" id="IPR003591">
    <property type="entry name" value="Leu-rich_rpt_typical-subtyp"/>
</dbReference>
<dbReference type="SMART" id="SM00369">
    <property type="entry name" value="LRR_TYP"/>
    <property type="match status" value="10"/>
</dbReference>
<keyword evidence="1" id="KW-0433">Leucine-rich repeat</keyword>
<keyword evidence="3" id="KW-0677">Repeat</keyword>
<evidence type="ECO:0000313" key="7">
    <source>
        <dbReference type="Proteomes" id="UP000617340"/>
    </source>
</evidence>
<comment type="caution">
    <text evidence="6">The sequence shown here is derived from an EMBL/GenBank/DDBJ whole genome shotgun (WGS) entry which is preliminary data.</text>
</comment>
<evidence type="ECO:0000256" key="1">
    <source>
        <dbReference type="ARBA" id="ARBA00022614"/>
    </source>
</evidence>
<dbReference type="SUPFAM" id="SSF52047">
    <property type="entry name" value="RNI-like"/>
    <property type="match status" value="1"/>
</dbReference>
<evidence type="ECO:0000256" key="3">
    <source>
        <dbReference type="ARBA" id="ARBA00022737"/>
    </source>
</evidence>
<dbReference type="Pfam" id="PF00560">
    <property type="entry name" value="LRR_1"/>
    <property type="match status" value="1"/>
</dbReference>
<protein>
    <recommendedName>
        <fullName evidence="8">Insulin-like growth factor-binding protein complex acid labile subunit</fullName>
    </recommendedName>
</protein>
<dbReference type="AlphaFoldDB" id="A0A834N9Q2"/>
<keyword evidence="7" id="KW-1185">Reference proteome</keyword>
<feature type="region of interest" description="Disordered" evidence="4">
    <location>
        <begin position="717"/>
        <end position="800"/>
    </location>
</feature>
<proteinExistence type="predicted"/>
<evidence type="ECO:0008006" key="8">
    <source>
        <dbReference type="Google" id="ProtNLM"/>
    </source>
</evidence>
<evidence type="ECO:0000256" key="5">
    <source>
        <dbReference type="SAM" id="Phobius"/>
    </source>
</evidence>
<dbReference type="Pfam" id="PF13855">
    <property type="entry name" value="LRR_8"/>
    <property type="match status" value="4"/>
</dbReference>
<dbReference type="SUPFAM" id="SSF52058">
    <property type="entry name" value="L domain-like"/>
    <property type="match status" value="1"/>
</dbReference>
<organism evidence="6 7">
    <name type="scientific">Vespula germanica</name>
    <name type="common">German yellow jacket</name>
    <name type="synonym">Paravespula germanica</name>
    <dbReference type="NCBI Taxonomy" id="30212"/>
    <lineage>
        <taxon>Eukaryota</taxon>
        <taxon>Metazoa</taxon>
        <taxon>Ecdysozoa</taxon>
        <taxon>Arthropoda</taxon>
        <taxon>Hexapoda</taxon>
        <taxon>Insecta</taxon>
        <taxon>Pterygota</taxon>
        <taxon>Neoptera</taxon>
        <taxon>Endopterygota</taxon>
        <taxon>Hymenoptera</taxon>
        <taxon>Apocrita</taxon>
        <taxon>Aculeata</taxon>
        <taxon>Vespoidea</taxon>
        <taxon>Vespidae</taxon>
        <taxon>Vespinae</taxon>
        <taxon>Vespula</taxon>
    </lineage>
</organism>
<evidence type="ECO:0000256" key="2">
    <source>
        <dbReference type="ARBA" id="ARBA00022729"/>
    </source>
</evidence>
<keyword evidence="2" id="KW-0732">Signal</keyword>
<feature type="compositionally biased region" description="Polar residues" evidence="4">
    <location>
        <begin position="722"/>
        <end position="731"/>
    </location>
</feature>
<evidence type="ECO:0000256" key="4">
    <source>
        <dbReference type="SAM" id="MobiDB-lite"/>
    </source>
</evidence>
<dbReference type="SMART" id="SM00365">
    <property type="entry name" value="LRR_SD22"/>
    <property type="match status" value="6"/>
</dbReference>
<keyword evidence="5" id="KW-0472">Membrane</keyword>
<feature type="region of interest" description="Disordered" evidence="4">
    <location>
        <begin position="625"/>
        <end position="644"/>
    </location>
</feature>
<dbReference type="Gene3D" id="3.80.10.10">
    <property type="entry name" value="Ribonuclease Inhibitor"/>
    <property type="match status" value="4"/>
</dbReference>
<dbReference type="PANTHER" id="PTHR24373">
    <property type="entry name" value="SLIT RELATED LEUCINE-RICH REPEAT NEURONAL PROTEIN"/>
    <property type="match status" value="1"/>
</dbReference>
<sequence>MGQPREAYTEEPSSLNIGFRNASGFTNEPFSVSALENYWQRNVGTSLKKRKRSKEFLGFVLIYHLQSLPLAHSFCPVRCLCYLGRRPRTVICSKQGLTKFPSNVTDIVEHLDLSNNLLTEITNDIERFKDLQYLNLARNQLRSLPDGIGNLNNLHKLDLSENNIDDVINIASINRLPSLSIIFLSKNPIKELKNLNNSVLQAVEASYCEIKQIDETTLKGLPDLINLSLRGNPLETIRKPFSKKLRWLDMSHCLLNYLNPDTFAGFSVLEELRLNNNPTLVYSTRYSTLQHMNLRQLDVSNCNLDRPGLHGLPLLTYAKLSRNMIRLLPNRIFARNRQLTHLFLNSNGIEHLNISSFEGLVKLHHLDLSANALELIHSSTFSDNIEFKSLNLSYNNLYQFPNVTSVLTSLDLSFNFIKTLERNSLKGMPKIKSLILSDNGLQHLPNGLQSSTLTMLNIRRNRLVELNNSSFVELPALEKIDVSGNSLTEAIDPNIFQNNIKLKTILLEDNPWRCDCMQLYFTFQYLTNPPAKTLSYSLICRSPANVSDYTWESACYNVWNGQLVYSNNRMWSFFLVCVFVLVVLVGTVTSIKHSIKMKRRALVERRRIDRMQGVERLRLLQLRNQERQEASEQQPEPRIHPLELIGPPSYEEAVQMPRLTHSLDTLNEVSVENISLTRLGSVDNLQNKRKRSRRSRKRIQSDDNLLRREERRIERLRRERSNSAGNISENEQGLRMTNSTKSRSSSTRRQRRTNTIEELEESAGSGKGRPRPQTPSTRKKKRRTTIRDGHSTDDEDSDIQRIANNRSIVIRDLRREPRSGYREVQTECES</sequence>
<keyword evidence="5" id="KW-1133">Transmembrane helix</keyword>
<keyword evidence="5" id="KW-0812">Transmembrane</keyword>
<accession>A0A834N9Q2</accession>
<dbReference type="EMBL" id="JACSDZ010000007">
    <property type="protein sequence ID" value="KAF7399498.1"/>
    <property type="molecule type" value="Genomic_DNA"/>
</dbReference>